<evidence type="ECO:0000313" key="5">
    <source>
        <dbReference type="Proteomes" id="UP000646579"/>
    </source>
</evidence>
<organism evidence="4 5">
    <name type="scientific">Devosia pacifica</name>
    <dbReference type="NCBI Taxonomy" id="1335967"/>
    <lineage>
        <taxon>Bacteria</taxon>
        <taxon>Pseudomonadati</taxon>
        <taxon>Pseudomonadota</taxon>
        <taxon>Alphaproteobacteria</taxon>
        <taxon>Hyphomicrobiales</taxon>
        <taxon>Devosiaceae</taxon>
        <taxon>Devosia</taxon>
    </lineage>
</organism>
<dbReference type="AlphaFoldDB" id="A0A918RX20"/>
<feature type="compositionally biased region" description="Basic and acidic residues" evidence="2">
    <location>
        <begin position="49"/>
        <end position="60"/>
    </location>
</feature>
<feature type="domain" description="CsbD-like" evidence="3">
    <location>
        <begin position="4"/>
        <end position="55"/>
    </location>
</feature>
<gene>
    <name evidence="4" type="ORF">GCM10007989_06000</name>
</gene>
<dbReference type="Gene3D" id="1.10.1470.10">
    <property type="entry name" value="YjbJ"/>
    <property type="match status" value="1"/>
</dbReference>
<sequence length="60" mass="6263">MDKNRIDGAGKQAKGALKDAAGKITGNDRLQAEGKLDKAAGKTQQKMGEAADKGRDAARH</sequence>
<protein>
    <submittedName>
        <fullName evidence="4">CsbD family protein</fullName>
    </submittedName>
</protein>
<evidence type="ECO:0000259" key="3">
    <source>
        <dbReference type="Pfam" id="PF05532"/>
    </source>
</evidence>
<proteinExistence type="inferred from homology"/>
<evidence type="ECO:0000256" key="2">
    <source>
        <dbReference type="SAM" id="MobiDB-lite"/>
    </source>
</evidence>
<comment type="caution">
    <text evidence="4">The sequence shown here is derived from an EMBL/GenBank/DDBJ whole genome shotgun (WGS) entry which is preliminary data.</text>
</comment>
<feature type="compositionally biased region" description="Basic and acidic residues" evidence="2">
    <location>
        <begin position="30"/>
        <end position="40"/>
    </location>
</feature>
<comment type="similarity">
    <text evidence="1">Belongs to the UPF0337 (CsbD) family.</text>
</comment>
<keyword evidence="5" id="KW-1185">Reference proteome</keyword>
<accession>A0A918RX20</accession>
<dbReference type="InterPro" id="IPR008462">
    <property type="entry name" value="CsbD"/>
</dbReference>
<dbReference type="SUPFAM" id="SSF69047">
    <property type="entry name" value="Hypothetical protein YjbJ"/>
    <property type="match status" value="1"/>
</dbReference>
<evidence type="ECO:0000313" key="4">
    <source>
        <dbReference type="EMBL" id="GHA14148.1"/>
    </source>
</evidence>
<name>A0A918RX20_9HYPH</name>
<dbReference type="EMBL" id="BMZE01000001">
    <property type="protein sequence ID" value="GHA14148.1"/>
    <property type="molecule type" value="Genomic_DNA"/>
</dbReference>
<dbReference type="Pfam" id="PF05532">
    <property type="entry name" value="CsbD"/>
    <property type="match status" value="1"/>
</dbReference>
<evidence type="ECO:0000256" key="1">
    <source>
        <dbReference type="ARBA" id="ARBA00009129"/>
    </source>
</evidence>
<dbReference type="RefSeq" id="WP_189423234.1">
    <property type="nucleotide sequence ID" value="NZ_BMZE01000001.1"/>
</dbReference>
<dbReference type="Proteomes" id="UP000646579">
    <property type="component" value="Unassembled WGS sequence"/>
</dbReference>
<feature type="region of interest" description="Disordered" evidence="2">
    <location>
        <begin position="1"/>
        <end position="60"/>
    </location>
</feature>
<reference evidence="4" key="1">
    <citation type="journal article" date="2014" name="Int. J. Syst. Evol. Microbiol.">
        <title>Complete genome sequence of Corynebacterium casei LMG S-19264T (=DSM 44701T), isolated from a smear-ripened cheese.</title>
        <authorList>
            <consortium name="US DOE Joint Genome Institute (JGI-PGF)"/>
            <person name="Walter F."/>
            <person name="Albersmeier A."/>
            <person name="Kalinowski J."/>
            <person name="Ruckert C."/>
        </authorList>
    </citation>
    <scope>NUCLEOTIDE SEQUENCE</scope>
    <source>
        <strain evidence="4">KCTC 32437</strain>
    </source>
</reference>
<dbReference type="InterPro" id="IPR036629">
    <property type="entry name" value="YjbJ_sf"/>
</dbReference>
<reference evidence="4" key="2">
    <citation type="submission" date="2020-09" db="EMBL/GenBank/DDBJ databases">
        <authorList>
            <person name="Sun Q."/>
            <person name="Kim S."/>
        </authorList>
    </citation>
    <scope>NUCLEOTIDE SEQUENCE</scope>
    <source>
        <strain evidence="4">KCTC 32437</strain>
    </source>
</reference>